<evidence type="ECO:0000256" key="1">
    <source>
        <dbReference type="ARBA" id="ARBA00001974"/>
    </source>
</evidence>
<evidence type="ECO:0000256" key="3">
    <source>
        <dbReference type="ARBA" id="ARBA00006278"/>
    </source>
</evidence>
<dbReference type="GeneID" id="4623297"/>
<evidence type="ECO:0000259" key="24">
    <source>
        <dbReference type="PROSITE" id="PS51384"/>
    </source>
</evidence>
<dbReference type="SUPFAM" id="SSF63380">
    <property type="entry name" value="Riboflavin synthase domain-like"/>
    <property type="match status" value="1"/>
</dbReference>
<dbReference type="GO" id="GO:0015677">
    <property type="term" value="P:copper ion import"/>
    <property type="evidence" value="ECO:0000318"/>
    <property type="project" value="GO_Central"/>
</dbReference>
<reference evidence="26" key="2">
    <citation type="journal article" date="2013" name="G3 (Bethesda)">
        <title>Genomes of Ashbya fungi isolated from insects reveal four mating-type loci, numerous translocations, lack of transposons, and distinct gene duplications.</title>
        <authorList>
            <person name="Dietrich F.S."/>
            <person name="Voegeli S."/>
            <person name="Kuo S."/>
            <person name="Philippsen P."/>
        </authorList>
    </citation>
    <scope>GENOME REANNOTATION</scope>
    <source>
        <strain evidence="26">ATCC 10895 / CBS 109.51 / FGSC 9923 / NRRL Y-1056</strain>
    </source>
</reference>
<keyword evidence="9 22" id="KW-0812">Transmembrane</keyword>
<evidence type="ECO:0000256" key="23">
    <source>
        <dbReference type="SAM" id="SignalP"/>
    </source>
</evidence>
<evidence type="ECO:0000256" key="5">
    <source>
        <dbReference type="ARBA" id="ARBA00022448"/>
    </source>
</evidence>
<feature type="transmembrane region" description="Helical" evidence="22">
    <location>
        <begin position="130"/>
        <end position="153"/>
    </location>
</feature>
<keyword evidence="8" id="KW-0285">Flavoprotein</keyword>
<dbReference type="InterPro" id="IPR013130">
    <property type="entry name" value="Fe3_Rdtase_TM_dom"/>
</dbReference>
<feature type="transmembrane region" description="Helical" evidence="22">
    <location>
        <begin position="204"/>
        <end position="224"/>
    </location>
</feature>
<keyword evidence="19 22" id="KW-0472">Membrane</keyword>
<dbReference type="CDD" id="cd06186">
    <property type="entry name" value="NOX_Duox_like_FAD_NADP"/>
    <property type="match status" value="1"/>
</dbReference>
<feature type="signal peptide" evidence="23">
    <location>
        <begin position="1"/>
        <end position="19"/>
    </location>
</feature>
<dbReference type="PANTHER" id="PTHR32361">
    <property type="entry name" value="FERRIC/CUPRIC REDUCTASE TRANSMEMBRANE COMPONENT"/>
    <property type="match status" value="1"/>
</dbReference>
<name>Q74Z78_EREGS</name>
<organism evidence="25 26">
    <name type="scientific">Eremothecium gossypii (strain ATCC 10895 / CBS 109.51 / FGSC 9923 / NRRL Y-1056)</name>
    <name type="common">Yeast</name>
    <name type="synonym">Ashbya gossypii</name>
    <dbReference type="NCBI Taxonomy" id="284811"/>
    <lineage>
        <taxon>Eukaryota</taxon>
        <taxon>Fungi</taxon>
        <taxon>Dikarya</taxon>
        <taxon>Ascomycota</taxon>
        <taxon>Saccharomycotina</taxon>
        <taxon>Saccharomycetes</taxon>
        <taxon>Saccharomycetales</taxon>
        <taxon>Saccharomycetaceae</taxon>
        <taxon>Eremothecium</taxon>
    </lineage>
</organism>
<dbReference type="GO" id="GO:0052851">
    <property type="term" value="F:ferric-chelate reductase (NADPH) activity"/>
    <property type="evidence" value="ECO:0007669"/>
    <property type="project" value="UniProtKB-EC"/>
</dbReference>
<evidence type="ECO:0000256" key="21">
    <source>
        <dbReference type="ARBA" id="ARBA00048483"/>
    </source>
</evidence>
<dbReference type="SUPFAM" id="SSF52343">
    <property type="entry name" value="Ferredoxin reductase-like, C-terminal NADP-linked domain"/>
    <property type="match status" value="1"/>
</dbReference>
<feature type="transmembrane region" description="Helical" evidence="22">
    <location>
        <begin position="323"/>
        <end position="342"/>
    </location>
</feature>
<keyword evidence="13" id="KW-0521">NADP</keyword>
<evidence type="ECO:0000256" key="11">
    <source>
        <dbReference type="ARBA" id="ARBA00022729"/>
    </source>
</evidence>
<evidence type="ECO:0000256" key="10">
    <source>
        <dbReference type="ARBA" id="ARBA00022723"/>
    </source>
</evidence>
<dbReference type="Gene3D" id="3.40.50.80">
    <property type="entry name" value="Nucleotide-binding domain of ferredoxin-NADP reductase (FNR) module"/>
    <property type="match status" value="1"/>
</dbReference>
<evidence type="ECO:0000256" key="17">
    <source>
        <dbReference type="ARBA" id="ARBA00023004"/>
    </source>
</evidence>
<evidence type="ECO:0000313" key="25">
    <source>
        <dbReference type="EMBL" id="AAS54818.1"/>
    </source>
</evidence>
<evidence type="ECO:0000256" key="12">
    <source>
        <dbReference type="ARBA" id="ARBA00022827"/>
    </source>
</evidence>
<dbReference type="GO" id="GO:0006826">
    <property type="term" value="P:iron ion transport"/>
    <property type="evidence" value="ECO:0000318"/>
    <property type="project" value="GO_Central"/>
</dbReference>
<dbReference type="EC" id="1.16.1.9" evidence="4"/>
<keyword evidence="14" id="KW-0249">Electron transport</keyword>
<keyword evidence="15 22" id="KW-1133">Transmembrane helix</keyword>
<proteinExistence type="inferred from homology"/>
<feature type="transmembrane region" description="Helical" evidence="22">
    <location>
        <begin position="283"/>
        <end position="303"/>
    </location>
</feature>
<evidence type="ECO:0000256" key="22">
    <source>
        <dbReference type="SAM" id="Phobius"/>
    </source>
</evidence>
<dbReference type="AlphaFoldDB" id="Q74Z78"/>
<dbReference type="Pfam" id="PF08022">
    <property type="entry name" value="FAD_binding_8"/>
    <property type="match status" value="1"/>
</dbReference>
<evidence type="ECO:0000256" key="4">
    <source>
        <dbReference type="ARBA" id="ARBA00012668"/>
    </source>
</evidence>
<keyword evidence="7" id="KW-0349">Heme</keyword>
<dbReference type="Pfam" id="PF01794">
    <property type="entry name" value="Ferric_reduct"/>
    <property type="match status" value="1"/>
</dbReference>
<evidence type="ECO:0000256" key="15">
    <source>
        <dbReference type="ARBA" id="ARBA00022989"/>
    </source>
</evidence>
<keyword evidence="10" id="KW-0479">Metal-binding</keyword>
<dbReference type="PANTHER" id="PTHR32361:SF9">
    <property type="entry name" value="FERRIC REDUCTASE TRANSMEMBRANE COMPONENT 3-RELATED"/>
    <property type="match status" value="1"/>
</dbReference>
<dbReference type="FunFam" id="3.40.50.80:FF:000035">
    <property type="entry name" value="FRE4p Ferric reductase"/>
    <property type="match status" value="1"/>
</dbReference>
<keyword evidence="20" id="KW-0325">Glycoprotein</keyword>
<gene>
    <name evidence="25" type="ORF">AGOS_AGR328C</name>
</gene>
<evidence type="ECO:0000256" key="14">
    <source>
        <dbReference type="ARBA" id="ARBA00022982"/>
    </source>
</evidence>
<dbReference type="OrthoDB" id="4494341at2759"/>
<evidence type="ECO:0000256" key="7">
    <source>
        <dbReference type="ARBA" id="ARBA00022617"/>
    </source>
</evidence>
<evidence type="ECO:0000256" key="18">
    <source>
        <dbReference type="ARBA" id="ARBA00023065"/>
    </source>
</evidence>
<comment type="cofactor">
    <cofactor evidence="1">
        <name>FAD</name>
        <dbReference type="ChEBI" id="CHEBI:57692"/>
    </cofactor>
</comment>
<evidence type="ECO:0000256" key="20">
    <source>
        <dbReference type="ARBA" id="ARBA00023180"/>
    </source>
</evidence>
<dbReference type="KEGG" id="ago:AGOS_AGR328C"/>
<feature type="transmembrane region" description="Helical" evidence="22">
    <location>
        <begin position="244"/>
        <end position="262"/>
    </location>
</feature>
<keyword evidence="18" id="KW-0406">Ion transport</keyword>
<dbReference type="InterPro" id="IPR013121">
    <property type="entry name" value="Fe_red_NAD-bd_6"/>
</dbReference>
<evidence type="ECO:0000256" key="9">
    <source>
        <dbReference type="ARBA" id="ARBA00022692"/>
    </source>
</evidence>
<dbReference type="Pfam" id="PF08030">
    <property type="entry name" value="NAD_binding_6"/>
    <property type="match status" value="1"/>
</dbReference>
<dbReference type="SFLD" id="SFLDG01168">
    <property type="entry name" value="Ferric_reductase_subgroup_(FRE"/>
    <property type="match status" value="1"/>
</dbReference>
<dbReference type="InParanoid" id="Q74Z78"/>
<accession>Q74Z78</accession>
<dbReference type="InterPro" id="IPR051410">
    <property type="entry name" value="Ferric/Cupric_Reductase"/>
</dbReference>
<dbReference type="HOGENOM" id="CLU_010365_4_0_1"/>
<dbReference type="OMA" id="FITYHRH"/>
<evidence type="ECO:0000256" key="2">
    <source>
        <dbReference type="ARBA" id="ARBA00004651"/>
    </source>
</evidence>
<keyword evidence="16" id="KW-0560">Oxidoreductase</keyword>
<keyword evidence="6" id="KW-1003">Cell membrane</keyword>
<dbReference type="SFLD" id="SFLDS00052">
    <property type="entry name" value="Ferric_Reductase_Domain"/>
    <property type="match status" value="1"/>
</dbReference>
<dbReference type="InterPro" id="IPR039261">
    <property type="entry name" value="FNR_nucleotide-bd"/>
</dbReference>
<dbReference type="GO" id="GO:0000293">
    <property type="term" value="F:ferric-chelate reductase activity"/>
    <property type="evidence" value="ECO:0000318"/>
    <property type="project" value="GO_Central"/>
</dbReference>
<dbReference type="Proteomes" id="UP000000591">
    <property type="component" value="Chromosome VII"/>
</dbReference>
<sequence>MRISRGIGAILLASEAAAALYPNKGKTDTMKTMVACKYTVGTEQKPLFSDDFSELCLDSAYMEAFLNCATVEIGKLPHGDMQELSATIEKTCQRPLAKYPTLKTGNYSTSLFLITYKSYDAKVHHDTVSVWVGTALLVYWISIVGLGTIYNLLNKLAPRQLVSLKKTTNNIIFRKCRQALTVPALYGVRHAEHNKWGEIIPTRLESFILAGLVILVVLGAALGYRSVPGNVAYASRTGEMLAAVGHRASTILIYLVPFTFLFGTRNNVLLWLTGWKQSTFYAFHKNMGNILILLALTHFVGMYEYLRREERIPSVKGERFYKFGITLVVLIFVFFFQTLGWFRRRSYKLFVVFHIILAAGFLGSLWRHTKSSHFLVFCKATVGLWGVDRIITIIRLASFGVRNATIKIVSDEVISLVVQNKSWWSAFPGAYGYVYFLTPSLFLQSHPFTFVNDNDGYLHFYIKIKEGSTKVLYNRLLKCENQEDVLKISVAGPFGTYNPLDIYDTVLLYTSGNGIPGPFAYCKHLATNANEKSQFIKLYWVIRNWNSLDWFYEELKELAAFSNVAVVVYVTRYSEAKIGYKHIPEDASSATDRKAASAGQVRVASFEEIVQVQDALPHVEFREGRPDIPHLVGTDLEEASQGSTAIMTCAHPAMCDTIRAEVAKAVGSKSNRTIDFFEELQGW</sequence>
<evidence type="ECO:0000256" key="13">
    <source>
        <dbReference type="ARBA" id="ARBA00022857"/>
    </source>
</evidence>
<dbReference type="EMBL" id="AE016820">
    <property type="protein sequence ID" value="AAS54818.1"/>
    <property type="molecule type" value="Genomic_DNA"/>
</dbReference>
<dbReference type="GO" id="GO:0046872">
    <property type="term" value="F:metal ion binding"/>
    <property type="evidence" value="ECO:0007669"/>
    <property type="project" value="UniProtKB-KW"/>
</dbReference>
<keyword evidence="17" id="KW-0408">Iron</keyword>
<dbReference type="RefSeq" id="NP_986994.1">
    <property type="nucleotide sequence ID" value="NM_212056.1"/>
</dbReference>
<reference evidence="25 26" key="1">
    <citation type="journal article" date="2004" name="Science">
        <title>The Ashbya gossypii genome as a tool for mapping the ancient Saccharomyces cerevisiae genome.</title>
        <authorList>
            <person name="Dietrich F.S."/>
            <person name="Voegeli S."/>
            <person name="Brachat S."/>
            <person name="Lerch A."/>
            <person name="Gates K."/>
            <person name="Steiner S."/>
            <person name="Mohr C."/>
            <person name="Pohlmann R."/>
            <person name="Luedi P."/>
            <person name="Choi S."/>
            <person name="Wing R.A."/>
            <person name="Flavier A."/>
            <person name="Gaffney T.D."/>
            <person name="Philippsen P."/>
        </authorList>
    </citation>
    <scope>NUCLEOTIDE SEQUENCE [LARGE SCALE GENOMIC DNA]</scope>
    <source>
        <strain evidence="26">ATCC 10895 / CBS 109.51 / FGSC 9923 / NRRL Y-1056</strain>
    </source>
</reference>
<keyword evidence="12" id="KW-0274">FAD</keyword>
<dbReference type="InterPro" id="IPR017938">
    <property type="entry name" value="Riboflavin_synthase-like_b-brl"/>
</dbReference>
<keyword evidence="11 23" id="KW-0732">Signal</keyword>
<evidence type="ECO:0000256" key="6">
    <source>
        <dbReference type="ARBA" id="ARBA00022475"/>
    </source>
</evidence>
<dbReference type="GO" id="GO:0006879">
    <property type="term" value="P:intracellular iron ion homeostasis"/>
    <property type="evidence" value="ECO:0000318"/>
    <property type="project" value="GO_Central"/>
</dbReference>
<dbReference type="InterPro" id="IPR017927">
    <property type="entry name" value="FAD-bd_FR_type"/>
</dbReference>
<evidence type="ECO:0000256" key="16">
    <source>
        <dbReference type="ARBA" id="ARBA00023002"/>
    </source>
</evidence>
<comment type="similarity">
    <text evidence="3">Belongs to the ferric reductase (FRE) family.</text>
</comment>
<feature type="domain" description="FAD-binding FR-type" evidence="24">
    <location>
        <begin position="383"/>
        <end position="500"/>
    </location>
</feature>
<evidence type="ECO:0000256" key="19">
    <source>
        <dbReference type="ARBA" id="ARBA00023136"/>
    </source>
</evidence>
<dbReference type="InterPro" id="IPR013112">
    <property type="entry name" value="FAD-bd_8"/>
</dbReference>
<keyword evidence="5" id="KW-0813">Transport</keyword>
<dbReference type="eggNOG" id="KOG0039">
    <property type="taxonomic scope" value="Eukaryota"/>
</dbReference>
<keyword evidence="26" id="KW-1185">Reference proteome</keyword>
<feature type="chain" id="PRO_5004286582" description="ferric-chelate reductase (NADPH)" evidence="23">
    <location>
        <begin position="20"/>
        <end position="683"/>
    </location>
</feature>
<dbReference type="GO" id="GO:0005886">
    <property type="term" value="C:plasma membrane"/>
    <property type="evidence" value="ECO:0000318"/>
    <property type="project" value="GO_Central"/>
</dbReference>
<evidence type="ECO:0000256" key="8">
    <source>
        <dbReference type="ARBA" id="ARBA00022630"/>
    </source>
</evidence>
<dbReference type="PROSITE" id="PS51384">
    <property type="entry name" value="FAD_FR"/>
    <property type="match status" value="1"/>
</dbReference>
<evidence type="ECO:0000313" key="26">
    <source>
        <dbReference type="Proteomes" id="UP000000591"/>
    </source>
</evidence>
<dbReference type="FunCoup" id="Q74Z78">
    <property type="interactions" value="421"/>
</dbReference>
<protein>
    <recommendedName>
        <fullName evidence="4">ferric-chelate reductase (NADPH)</fullName>
        <ecNumber evidence="4">1.16.1.9</ecNumber>
    </recommendedName>
</protein>
<comment type="subcellular location">
    <subcellularLocation>
        <location evidence="2">Cell membrane</location>
        <topology evidence="2">Multi-pass membrane protein</topology>
    </subcellularLocation>
</comment>
<comment type="catalytic activity">
    <reaction evidence="21">
        <text>2 a Fe(II)-siderophore + NADP(+) + H(+) = 2 a Fe(III)-siderophore + NADPH</text>
        <dbReference type="Rhea" id="RHEA:28795"/>
        <dbReference type="Rhea" id="RHEA-COMP:11342"/>
        <dbReference type="Rhea" id="RHEA-COMP:11344"/>
        <dbReference type="ChEBI" id="CHEBI:15378"/>
        <dbReference type="ChEBI" id="CHEBI:29033"/>
        <dbReference type="ChEBI" id="CHEBI:29034"/>
        <dbReference type="ChEBI" id="CHEBI:57783"/>
        <dbReference type="ChEBI" id="CHEBI:58349"/>
        <dbReference type="EC" id="1.16.1.9"/>
    </reaction>
</comment>